<evidence type="ECO:0000256" key="15">
    <source>
        <dbReference type="ARBA" id="ARBA00023170"/>
    </source>
</evidence>
<dbReference type="InterPro" id="IPR011009">
    <property type="entry name" value="Kinase-like_dom_sf"/>
</dbReference>
<dbReference type="Proteomes" id="UP000467841">
    <property type="component" value="Unassembled WGS sequence"/>
</dbReference>
<accession>A0A6D2KV90</accession>
<keyword evidence="6" id="KW-0808">Transferase</keyword>
<comment type="caution">
    <text evidence="21">The sequence shown here is derived from an EMBL/GenBank/DDBJ whole genome shotgun (WGS) entry which is preliminary data.</text>
</comment>
<dbReference type="EMBL" id="CACVBM020001673">
    <property type="protein sequence ID" value="CAA7057129.1"/>
    <property type="molecule type" value="Genomic_DNA"/>
</dbReference>
<evidence type="ECO:0000256" key="11">
    <source>
        <dbReference type="ARBA" id="ARBA00022777"/>
    </source>
</evidence>
<evidence type="ECO:0000256" key="5">
    <source>
        <dbReference type="ARBA" id="ARBA00022527"/>
    </source>
</evidence>
<comment type="subcellular location">
    <subcellularLocation>
        <location evidence="1">Membrane</location>
        <topology evidence="1">Single-pass type I membrane protein</topology>
    </subcellularLocation>
</comment>
<evidence type="ECO:0000256" key="1">
    <source>
        <dbReference type="ARBA" id="ARBA00004479"/>
    </source>
</evidence>
<dbReference type="InterPro" id="IPR017441">
    <property type="entry name" value="Protein_kinase_ATP_BS"/>
</dbReference>
<dbReference type="GO" id="GO:0030246">
    <property type="term" value="F:carbohydrate binding"/>
    <property type="evidence" value="ECO:0007669"/>
    <property type="project" value="UniProtKB-KW"/>
</dbReference>
<dbReference type="InterPro" id="IPR001220">
    <property type="entry name" value="Legume_lectin_dom"/>
</dbReference>
<organism evidence="21 22">
    <name type="scientific">Microthlaspi erraticum</name>
    <dbReference type="NCBI Taxonomy" id="1685480"/>
    <lineage>
        <taxon>Eukaryota</taxon>
        <taxon>Viridiplantae</taxon>
        <taxon>Streptophyta</taxon>
        <taxon>Embryophyta</taxon>
        <taxon>Tracheophyta</taxon>
        <taxon>Spermatophyta</taxon>
        <taxon>Magnoliopsida</taxon>
        <taxon>eudicotyledons</taxon>
        <taxon>Gunneridae</taxon>
        <taxon>Pentapetalae</taxon>
        <taxon>rosids</taxon>
        <taxon>malvids</taxon>
        <taxon>Brassicales</taxon>
        <taxon>Brassicaceae</taxon>
        <taxon>Coluteocarpeae</taxon>
        <taxon>Microthlaspi</taxon>
    </lineage>
</organism>
<dbReference type="Gene3D" id="3.30.200.20">
    <property type="entry name" value="Phosphorylase Kinase, domain 1"/>
    <property type="match status" value="1"/>
</dbReference>
<dbReference type="EC" id="2.7.11.1" evidence="4"/>
<evidence type="ECO:0000256" key="8">
    <source>
        <dbReference type="ARBA" id="ARBA00022729"/>
    </source>
</evidence>
<dbReference type="InterPro" id="IPR001245">
    <property type="entry name" value="Ser-Thr/Tyr_kinase_cat_dom"/>
</dbReference>
<dbReference type="PROSITE" id="PS50011">
    <property type="entry name" value="PROTEIN_KINASE_DOM"/>
    <property type="match status" value="1"/>
</dbReference>
<dbReference type="SMART" id="SM00220">
    <property type="entry name" value="S_TKc"/>
    <property type="match status" value="1"/>
</dbReference>
<dbReference type="GO" id="GO:0016020">
    <property type="term" value="C:membrane"/>
    <property type="evidence" value="ECO:0007669"/>
    <property type="project" value="UniProtKB-SubCell"/>
</dbReference>
<comment type="catalytic activity">
    <reaction evidence="17">
        <text>L-seryl-[protein] + ATP = O-phospho-L-seryl-[protein] + ADP + H(+)</text>
        <dbReference type="Rhea" id="RHEA:17989"/>
        <dbReference type="Rhea" id="RHEA-COMP:9863"/>
        <dbReference type="Rhea" id="RHEA-COMP:11604"/>
        <dbReference type="ChEBI" id="CHEBI:15378"/>
        <dbReference type="ChEBI" id="CHEBI:29999"/>
        <dbReference type="ChEBI" id="CHEBI:30616"/>
        <dbReference type="ChEBI" id="CHEBI:83421"/>
        <dbReference type="ChEBI" id="CHEBI:456216"/>
        <dbReference type="EC" id="2.7.11.1"/>
    </reaction>
</comment>
<dbReference type="AlphaFoldDB" id="A0A6D2KV90"/>
<evidence type="ECO:0000256" key="13">
    <source>
        <dbReference type="ARBA" id="ARBA00022989"/>
    </source>
</evidence>
<dbReference type="FunFam" id="1.10.510.10:FF:001023">
    <property type="entry name" value="Os07g0541700 protein"/>
    <property type="match status" value="1"/>
</dbReference>
<dbReference type="SUPFAM" id="SSF49899">
    <property type="entry name" value="Concanavalin A-like lectins/glucanases"/>
    <property type="match status" value="1"/>
</dbReference>
<keyword evidence="13" id="KW-1133">Transmembrane helix</keyword>
<dbReference type="Gene3D" id="2.60.120.200">
    <property type="match status" value="1"/>
</dbReference>
<feature type="domain" description="Protein kinase" evidence="20">
    <location>
        <begin position="225"/>
        <end position="386"/>
    </location>
</feature>
<dbReference type="GO" id="GO:0005524">
    <property type="term" value="F:ATP binding"/>
    <property type="evidence" value="ECO:0007669"/>
    <property type="project" value="UniProtKB-UniRule"/>
</dbReference>
<sequence length="386" mass="43019">MTFIISPSPYRIGAQPGQYLGFLNQETNGNPKNHVFALEFDTVNGFADGYDRAGNHIGLNFNSLKSDVQEPVVYYDDDHPDRKEDFTLQSGDLIRADVEYDGPTKTLNVTVYPASLKSKPTRPLISKHVPKLSQIVQDDMFVGFTAATGSHELSYHYVTGWSFSSGGDHPVAATLNISELPRPPRHLAKKKRGYNTQNTALTVALSIVSLILLAYKDLYSATNGFKEDRIIGRGGFGNVFRGSISSSTSDQNQIAVKKITPNSMQGVREFIAEIESLGNLSHKNLVKLQGWCKHKLELLIVYDYIPNGSLESLLYGVPRRGGAVLTWDERFQIAKGIASGLLYLHEEWDQVVVHRDVKPNNILIEDDMNPRLGDFGLARLYHREPP</sequence>
<keyword evidence="14" id="KW-0472">Membrane</keyword>
<dbReference type="SUPFAM" id="SSF56112">
    <property type="entry name" value="Protein kinase-like (PK-like)"/>
    <property type="match status" value="1"/>
</dbReference>
<evidence type="ECO:0000256" key="9">
    <source>
        <dbReference type="ARBA" id="ARBA00022734"/>
    </source>
</evidence>
<reference evidence="21" key="1">
    <citation type="submission" date="2020-01" db="EMBL/GenBank/DDBJ databases">
        <authorList>
            <person name="Mishra B."/>
        </authorList>
    </citation>
    <scope>NUCLEOTIDE SEQUENCE [LARGE SCALE GENOMIC DNA]</scope>
</reference>
<evidence type="ECO:0000313" key="22">
    <source>
        <dbReference type="Proteomes" id="UP000467841"/>
    </source>
</evidence>
<name>A0A6D2KV90_9BRAS</name>
<keyword evidence="15" id="KW-0675">Receptor</keyword>
<dbReference type="Gene3D" id="1.10.510.10">
    <property type="entry name" value="Transferase(Phosphotransferase) domain 1"/>
    <property type="match status" value="1"/>
</dbReference>
<dbReference type="InterPro" id="IPR008271">
    <property type="entry name" value="Ser/Thr_kinase_AS"/>
</dbReference>
<evidence type="ECO:0000256" key="12">
    <source>
        <dbReference type="ARBA" id="ARBA00022840"/>
    </source>
</evidence>
<keyword evidence="22" id="KW-1185">Reference proteome</keyword>
<keyword evidence="11" id="KW-0418">Kinase</keyword>
<dbReference type="CDD" id="cd06899">
    <property type="entry name" value="lectin_legume_LecRK_Arcelin_ConA"/>
    <property type="match status" value="1"/>
</dbReference>
<gene>
    <name evidence="21" type="ORF">MERR_LOCUS44365</name>
</gene>
<dbReference type="InterPro" id="IPR050528">
    <property type="entry name" value="L-type_Lectin-RKs"/>
</dbReference>
<evidence type="ECO:0000313" key="21">
    <source>
        <dbReference type="EMBL" id="CAA7057129.1"/>
    </source>
</evidence>
<evidence type="ECO:0000256" key="17">
    <source>
        <dbReference type="ARBA" id="ARBA00048679"/>
    </source>
</evidence>
<evidence type="ECO:0000256" key="3">
    <source>
        <dbReference type="ARBA" id="ARBA00010217"/>
    </source>
</evidence>
<evidence type="ECO:0000256" key="18">
    <source>
        <dbReference type="PROSITE-ProRule" id="PRU10141"/>
    </source>
</evidence>
<evidence type="ECO:0000256" key="2">
    <source>
        <dbReference type="ARBA" id="ARBA00008536"/>
    </source>
</evidence>
<dbReference type="Pfam" id="PF00139">
    <property type="entry name" value="Lectin_legB"/>
    <property type="match status" value="1"/>
</dbReference>
<evidence type="ECO:0000256" key="7">
    <source>
        <dbReference type="ARBA" id="ARBA00022692"/>
    </source>
</evidence>
<dbReference type="GO" id="GO:0051707">
    <property type="term" value="P:response to other organism"/>
    <property type="evidence" value="ECO:0007669"/>
    <property type="project" value="UniProtKB-ARBA"/>
</dbReference>
<protein>
    <recommendedName>
        <fullName evidence="4">non-specific serine/threonine protein kinase</fullName>
        <ecNumber evidence="4">2.7.11.1</ecNumber>
    </recommendedName>
</protein>
<dbReference type="InterPro" id="IPR000719">
    <property type="entry name" value="Prot_kinase_dom"/>
</dbReference>
<dbReference type="PROSITE" id="PS00107">
    <property type="entry name" value="PROTEIN_KINASE_ATP"/>
    <property type="match status" value="1"/>
</dbReference>
<keyword evidence="9" id="KW-0430">Lectin</keyword>
<keyword evidence="12 18" id="KW-0067">ATP-binding</keyword>
<comment type="similarity">
    <text evidence="3">In the C-terminal section; belongs to the protein kinase superfamily. Ser/Thr protein kinase family.</text>
</comment>
<keyword evidence="5 19" id="KW-0723">Serine/threonine-protein kinase</keyword>
<dbReference type="GO" id="GO:0004674">
    <property type="term" value="F:protein serine/threonine kinase activity"/>
    <property type="evidence" value="ECO:0007669"/>
    <property type="project" value="UniProtKB-KW"/>
</dbReference>
<dbReference type="PROSITE" id="PS00108">
    <property type="entry name" value="PROTEIN_KINASE_ST"/>
    <property type="match status" value="1"/>
</dbReference>
<evidence type="ECO:0000256" key="16">
    <source>
        <dbReference type="ARBA" id="ARBA00047899"/>
    </source>
</evidence>
<dbReference type="Pfam" id="PF07714">
    <property type="entry name" value="PK_Tyr_Ser-Thr"/>
    <property type="match status" value="1"/>
</dbReference>
<evidence type="ECO:0000256" key="4">
    <source>
        <dbReference type="ARBA" id="ARBA00012513"/>
    </source>
</evidence>
<evidence type="ECO:0000256" key="14">
    <source>
        <dbReference type="ARBA" id="ARBA00023136"/>
    </source>
</evidence>
<keyword evidence="7" id="KW-0812">Transmembrane</keyword>
<dbReference type="OrthoDB" id="543442at2759"/>
<dbReference type="FunFam" id="3.30.200.20:FF:000039">
    <property type="entry name" value="receptor-like protein kinase FERONIA"/>
    <property type="match status" value="1"/>
</dbReference>
<keyword evidence="8" id="KW-0732">Signal</keyword>
<comment type="similarity">
    <text evidence="19">Belongs to the protein kinase superfamily.</text>
</comment>
<comment type="similarity">
    <text evidence="2">In the N-terminal section; belongs to the leguminous lectin family.</text>
</comment>
<feature type="binding site" evidence="18">
    <location>
        <position position="258"/>
    </location>
    <ligand>
        <name>ATP</name>
        <dbReference type="ChEBI" id="CHEBI:30616"/>
    </ligand>
</feature>
<dbReference type="InterPro" id="IPR013320">
    <property type="entry name" value="ConA-like_dom_sf"/>
</dbReference>
<evidence type="ECO:0000259" key="20">
    <source>
        <dbReference type="PROSITE" id="PS50011"/>
    </source>
</evidence>
<evidence type="ECO:0000256" key="6">
    <source>
        <dbReference type="ARBA" id="ARBA00022679"/>
    </source>
</evidence>
<comment type="catalytic activity">
    <reaction evidence="16">
        <text>L-threonyl-[protein] + ATP = O-phospho-L-threonyl-[protein] + ADP + H(+)</text>
        <dbReference type="Rhea" id="RHEA:46608"/>
        <dbReference type="Rhea" id="RHEA-COMP:11060"/>
        <dbReference type="Rhea" id="RHEA-COMP:11605"/>
        <dbReference type="ChEBI" id="CHEBI:15378"/>
        <dbReference type="ChEBI" id="CHEBI:30013"/>
        <dbReference type="ChEBI" id="CHEBI:30616"/>
        <dbReference type="ChEBI" id="CHEBI:61977"/>
        <dbReference type="ChEBI" id="CHEBI:456216"/>
        <dbReference type="EC" id="2.7.11.1"/>
    </reaction>
</comment>
<evidence type="ECO:0000256" key="19">
    <source>
        <dbReference type="RuleBase" id="RU000304"/>
    </source>
</evidence>
<dbReference type="GO" id="GO:0006952">
    <property type="term" value="P:defense response"/>
    <property type="evidence" value="ECO:0007669"/>
    <property type="project" value="UniProtKB-ARBA"/>
</dbReference>
<proteinExistence type="inferred from homology"/>
<dbReference type="PANTHER" id="PTHR27007">
    <property type="match status" value="1"/>
</dbReference>
<evidence type="ECO:0000256" key="10">
    <source>
        <dbReference type="ARBA" id="ARBA00022741"/>
    </source>
</evidence>
<keyword evidence="10 18" id="KW-0547">Nucleotide-binding</keyword>